<dbReference type="OrthoDB" id="255848at2"/>
<dbReference type="AlphaFoldDB" id="A0A225D0P3"/>
<dbReference type="Proteomes" id="UP000214646">
    <property type="component" value="Unassembled WGS sequence"/>
</dbReference>
<dbReference type="Gene3D" id="3.30.700.10">
    <property type="entry name" value="Glycoprotein, Type 4 Pilin"/>
    <property type="match status" value="1"/>
</dbReference>
<accession>A0A225D0P3</accession>
<keyword evidence="4" id="KW-1185">Reference proteome</keyword>
<dbReference type="InterPro" id="IPR045584">
    <property type="entry name" value="Pilin-like"/>
</dbReference>
<dbReference type="InterPro" id="IPR011453">
    <property type="entry name" value="DUF1559"/>
</dbReference>
<dbReference type="RefSeq" id="WP_161968095.1">
    <property type="nucleotide sequence ID" value="NZ_NIDE01000019.1"/>
</dbReference>
<proteinExistence type="predicted"/>
<sequence>MFSLRRRSAFTLIELLVVIAIIAILIGLLLPAVQKVREAAARSTCSNNLKQIVLAVHGHNDALNTLPPLCAPDAVTLIPSGPFAGQNYTMHAYLLPYIEQNNIYKNLSPSGYAGGQGTLPIKTYTCPSDFSVSGGLCTTTDGGANTWGAACYTGNVYVFGDPPNGNPYPKGSKPMYPSVPDGLSNTVFLAEAFGTCGNTGSLSSAYGTLWADSNSVWRPGFNFTYGSSKGTVGNYTPAAKLFQVNPNYVNNCDINVPQSAHTNGIMVGVGDGSVRFLTGSLSLTTWQAAVDPRDGIVLGSDW</sequence>
<dbReference type="EMBL" id="NIDE01000019">
    <property type="protein sequence ID" value="OWK35072.1"/>
    <property type="molecule type" value="Genomic_DNA"/>
</dbReference>
<gene>
    <name evidence="3" type="ORF">FRUB_09914</name>
</gene>
<evidence type="ECO:0000313" key="3">
    <source>
        <dbReference type="EMBL" id="OWK35072.1"/>
    </source>
</evidence>
<name>A0A225D0P3_9BACT</name>
<protein>
    <recommendedName>
        <fullName evidence="2">DUF1559 domain-containing protein</fullName>
    </recommendedName>
</protein>
<reference evidence="4" key="1">
    <citation type="submission" date="2017-06" db="EMBL/GenBank/DDBJ databases">
        <title>Genome analysis of Fimbriiglobus ruber SP5, the first member of the order Planctomycetales with confirmed chitinolytic capability.</title>
        <authorList>
            <person name="Ravin N.V."/>
            <person name="Rakitin A.L."/>
            <person name="Ivanova A.A."/>
            <person name="Beletsky A.V."/>
            <person name="Kulichevskaya I.S."/>
            <person name="Mardanov A.V."/>
            <person name="Dedysh S.N."/>
        </authorList>
    </citation>
    <scope>NUCLEOTIDE SEQUENCE [LARGE SCALE GENOMIC DNA]</scope>
    <source>
        <strain evidence="4">SP5</strain>
    </source>
</reference>
<keyword evidence="1" id="KW-0472">Membrane</keyword>
<dbReference type="Pfam" id="PF07963">
    <property type="entry name" value="N_methyl"/>
    <property type="match status" value="1"/>
</dbReference>
<comment type="caution">
    <text evidence="3">The sequence shown here is derived from an EMBL/GenBank/DDBJ whole genome shotgun (WGS) entry which is preliminary data.</text>
</comment>
<evidence type="ECO:0000259" key="2">
    <source>
        <dbReference type="Pfam" id="PF07596"/>
    </source>
</evidence>
<dbReference type="PANTHER" id="PTHR30093:SF2">
    <property type="entry name" value="TYPE II SECRETION SYSTEM PROTEIN H"/>
    <property type="match status" value="1"/>
</dbReference>
<dbReference type="Pfam" id="PF07596">
    <property type="entry name" value="SBP_bac_10"/>
    <property type="match status" value="1"/>
</dbReference>
<dbReference type="PANTHER" id="PTHR30093">
    <property type="entry name" value="GENERAL SECRETION PATHWAY PROTEIN G"/>
    <property type="match status" value="1"/>
</dbReference>
<keyword evidence="1" id="KW-1133">Transmembrane helix</keyword>
<organism evidence="3 4">
    <name type="scientific">Fimbriiglobus ruber</name>
    <dbReference type="NCBI Taxonomy" id="1908690"/>
    <lineage>
        <taxon>Bacteria</taxon>
        <taxon>Pseudomonadati</taxon>
        <taxon>Planctomycetota</taxon>
        <taxon>Planctomycetia</taxon>
        <taxon>Gemmatales</taxon>
        <taxon>Gemmataceae</taxon>
        <taxon>Fimbriiglobus</taxon>
    </lineage>
</organism>
<feature type="domain" description="DUF1559" evidence="2">
    <location>
        <begin position="34"/>
        <end position="281"/>
    </location>
</feature>
<dbReference type="NCBIfam" id="TIGR02532">
    <property type="entry name" value="IV_pilin_GFxxxE"/>
    <property type="match status" value="1"/>
</dbReference>
<dbReference type="InterPro" id="IPR012902">
    <property type="entry name" value="N_methyl_site"/>
</dbReference>
<feature type="transmembrane region" description="Helical" evidence="1">
    <location>
        <begin position="12"/>
        <end position="33"/>
    </location>
</feature>
<evidence type="ECO:0000313" key="4">
    <source>
        <dbReference type="Proteomes" id="UP000214646"/>
    </source>
</evidence>
<keyword evidence="1" id="KW-0812">Transmembrane</keyword>
<dbReference type="SUPFAM" id="SSF54523">
    <property type="entry name" value="Pili subunits"/>
    <property type="match status" value="1"/>
</dbReference>
<evidence type="ECO:0000256" key="1">
    <source>
        <dbReference type="SAM" id="Phobius"/>
    </source>
</evidence>